<dbReference type="SMART" id="SM00382">
    <property type="entry name" value="AAA"/>
    <property type="match status" value="1"/>
</dbReference>
<evidence type="ECO:0000313" key="7">
    <source>
        <dbReference type="EMBL" id="PHK95363.1"/>
    </source>
</evidence>
<feature type="domain" description="ABC transporter" evidence="6">
    <location>
        <begin position="2"/>
        <end position="232"/>
    </location>
</feature>
<dbReference type="AlphaFoldDB" id="A0A2C7ACH4"/>
<gene>
    <name evidence="7" type="ORF">CR162_08810</name>
</gene>
<dbReference type="GO" id="GO:0016887">
    <property type="term" value="F:ATP hydrolysis activity"/>
    <property type="evidence" value="ECO:0007669"/>
    <property type="project" value="InterPro"/>
</dbReference>
<dbReference type="InterPro" id="IPR003593">
    <property type="entry name" value="AAA+_ATPase"/>
</dbReference>
<proteinExistence type="inferred from homology"/>
<dbReference type="CDD" id="cd03224">
    <property type="entry name" value="ABC_TM1139_LivF_branched"/>
    <property type="match status" value="1"/>
</dbReference>
<evidence type="ECO:0000256" key="3">
    <source>
        <dbReference type="ARBA" id="ARBA00022741"/>
    </source>
</evidence>
<accession>A0A2C7ACH4</accession>
<dbReference type="Gene3D" id="3.40.50.300">
    <property type="entry name" value="P-loop containing nucleotide triphosphate hydrolases"/>
    <property type="match status" value="1"/>
</dbReference>
<evidence type="ECO:0000313" key="8">
    <source>
        <dbReference type="Proteomes" id="UP000223527"/>
    </source>
</evidence>
<dbReference type="OrthoDB" id="9776369at2"/>
<dbReference type="GO" id="GO:0005524">
    <property type="term" value="F:ATP binding"/>
    <property type="evidence" value="ECO:0007669"/>
    <property type="project" value="UniProtKB-KW"/>
</dbReference>
<dbReference type="PANTHER" id="PTHR43820:SF4">
    <property type="entry name" value="HIGH-AFFINITY BRANCHED-CHAIN AMINO ACID TRANSPORT ATP-BINDING PROTEIN LIVF"/>
    <property type="match status" value="1"/>
</dbReference>
<dbReference type="Proteomes" id="UP000223527">
    <property type="component" value="Unassembled WGS sequence"/>
</dbReference>
<keyword evidence="4 7" id="KW-0067">ATP-binding</keyword>
<dbReference type="PROSITE" id="PS00211">
    <property type="entry name" value="ABC_TRANSPORTER_1"/>
    <property type="match status" value="1"/>
</dbReference>
<protein>
    <submittedName>
        <fullName evidence="7">Branched-chain amino acid ABC transporter ATP-binding protein</fullName>
    </submittedName>
</protein>
<comment type="caution">
    <text evidence="7">The sequence shown here is derived from an EMBL/GenBank/DDBJ whole genome shotgun (WGS) entry which is preliminary data.</text>
</comment>
<keyword evidence="2" id="KW-0813">Transport</keyword>
<dbReference type="GO" id="GO:0015807">
    <property type="term" value="P:L-amino acid transport"/>
    <property type="evidence" value="ECO:0007669"/>
    <property type="project" value="TreeGrafter"/>
</dbReference>
<evidence type="ECO:0000259" key="6">
    <source>
        <dbReference type="PROSITE" id="PS50893"/>
    </source>
</evidence>
<evidence type="ECO:0000256" key="5">
    <source>
        <dbReference type="ARBA" id="ARBA00022970"/>
    </source>
</evidence>
<keyword evidence="8" id="KW-1185">Reference proteome</keyword>
<dbReference type="Pfam" id="PF00005">
    <property type="entry name" value="ABC_tran"/>
    <property type="match status" value="1"/>
</dbReference>
<dbReference type="PANTHER" id="PTHR43820">
    <property type="entry name" value="HIGH-AFFINITY BRANCHED-CHAIN AMINO ACID TRANSPORT ATP-BINDING PROTEIN LIVF"/>
    <property type="match status" value="1"/>
</dbReference>
<organism evidence="7 8">
    <name type="scientific">Teichococcus rhizosphaerae</name>
    <dbReference type="NCBI Taxonomy" id="1335062"/>
    <lineage>
        <taxon>Bacteria</taxon>
        <taxon>Pseudomonadati</taxon>
        <taxon>Pseudomonadota</taxon>
        <taxon>Alphaproteobacteria</taxon>
        <taxon>Acetobacterales</taxon>
        <taxon>Roseomonadaceae</taxon>
        <taxon>Roseomonas</taxon>
    </lineage>
</organism>
<dbReference type="EMBL" id="PDNU01000012">
    <property type="protein sequence ID" value="PHK95363.1"/>
    <property type="molecule type" value="Genomic_DNA"/>
</dbReference>
<sequence>MLALSGLSAHYGAVEVLRGLSLEVRAGEAVALLGRNGAGKSTLAQALFNLGPRIGGGVRVMGQDVAGWPTHRIARLGMALVPQGRGLFPSLTVAENLRLATLRSPRGAWTLERVFAVFPRLAERRAASSSALSGGERQLLAIGRALLTQPRLLVLDEPSEGLAPLAAEEIILGHVARLAAEGLTVLLAEQNLPLALRLCPRAVVLAGRGIVFDGASEALRADHSLVREHLGV</sequence>
<evidence type="ECO:0000256" key="1">
    <source>
        <dbReference type="ARBA" id="ARBA00005417"/>
    </source>
</evidence>
<dbReference type="InterPro" id="IPR027417">
    <property type="entry name" value="P-loop_NTPase"/>
</dbReference>
<dbReference type="SUPFAM" id="SSF52540">
    <property type="entry name" value="P-loop containing nucleoside triphosphate hydrolases"/>
    <property type="match status" value="1"/>
</dbReference>
<evidence type="ECO:0000256" key="4">
    <source>
        <dbReference type="ARBA" id="ARBA00022840"/>
    </source>
</evidence>
<dbReference type="InterPro" id="IPR003439">
    <property type="entry name" value="ABC_transporter-like_ATP-bd"/>
</dbReference>
<comment type="similarity">
    <text evidence="1">Belongs to the ABC transporter superfamily.</text>
</comment>
<dbReference type="InterPro" id="IPR017871">
    <property type="entry name" value="ABC_transporter-like_CS"/>
</dbReference>
<evidence type="ECO:0000256" key="2">
    <source>
        <dbReference type="ARBA" id="ARBA00022448"/>
    </source>
</evidence>
<keyword evidence="3" id="KW-0547">Nucleotide-binding</keyword>
<dbReference type="PROSITE" id="PS50893">
    <property type="entry name" value="ABC_TRANSPORTER_2"/>
    <property type="match status" value="1"/>
</dbReference>
<name>A0A2C7ACH4_9PROT</name>
<dbReference type="GO" id="GO:0015658">
    <property type="term" value="F:branched-chain amino acid transmembrane transporter activity"/>
    <property type="evidence" value="ECO:0007669"/>
    <property type="project" value="TreeGrafter"/>
</dbReference>
<keyword evidence="5" id="KW-0029">Amino-acid transport</keyword>
<dbReference type="InterPro" id="IPR052156">
    <property type="entry name" value="BCAA_Transport_ATP-bd_LivF"/>
</dbReference>
<reference evidence="7 8" key="1">
    <citation type="submission" date="2017-10" db="EMBL/GenBank/DDBJ databases">
        <authorList>
            <person name="Banno H."/>
            <person name="Chua N.-H."/>
        </authorList>
    </citation>
    <scope>NUCLEOTIDE SEQUENCE [LARGE SCALE GENOMIC DNA]</scope>
    <source>
        <strain evidence="7 8">YW11</strain>
    </source>
</reference>